<gene>
    <name evidence="1" type="ORF">EV702DRAFT_1079167</name>
</gene>
<proteinExistence type="predicted"/>
<sequence length="90" mass="10250">MTLNMVYCLSFVASVLRFFESSGTGSLLSCSWLLDTIQWSLAQDDIAMQDMLTLTSCSNFITITRFTPHPRLVFHENNHMYACSTLLFDV</sequence>
<dbReference type="AlphaFoldDB" id="A0A9P7A1I4"/>
<dbReference type="Proteomes" id="UP000714275">
    <property type="component" value="Unassembled WGS sequence"/>
</dbReference>
<evidence type="ECO:0000313" key="2">
    <source>
        <dbReference type="Proteomes" id="UP000714275"/>
    </source>
</evidence>
<keyword evidence="2" id="KW-1185">Reference proteome</keyword>
<name>A0A9P7A1I4_9AGAM</name>
<organism evidence="1 2">
    <name type="scientific">Suillus placidus</name>
    <dbReference type="NCBI Taxonomy" id="48579"/>
    <lineage>
        <taxon>Eukaryota</taxon>
        <taxon>Fungi</taxon>
        <taxon>Dikarya</taxon>
        <taxon>Basidiomycota</taxon>
        <taxon>Agaricomycotina</taxon>
        <taxon>Agaricomycetes</taxon>
        <taxon>Agaricomycetidae</taxon>
        <taxon>Boletales</taxon>
        <taxon>Suillineae</taxon>
        <taxon>Suillaceae</taxon>
        <taxon>Suillus</taxon>
    </lineage>
</organism>
<reference evidence="1" key="1">
    <citation type="journal article" date="2020" name="New Phytol.">
        <title>Comparative genomics reveals dynamic genome evolution in host specialist ectomycorrhizal fungi.</title>
        <authorList>
            <person name="Lofgren L.A."/>
            <person name="Nguyen N.H."/>
            <person name="Vilgalys R."/>
            <person name="Ruytinx J."/>
            <person name="Liao H.L."/>
            <person name="Branco S."/>
            <person name="Kuo A."/>
            <person name="LaButti K."/>
            <person name="Lipzen A."/>
            <person name="Andreopoulos W."/>
            <person name="Pangilinan J."/>
            <person name="Riley R."/>
            <person name="Hundley H."/>
            <person name="Na H."/>
            <person name="Barry K."/>
            <person name="Grigoriev I.V."/>
            <person name="Stajich J.E."/>
            <person name="Kennedy P.G."/>
        </authorList>
    </citation>
    <scope>NUCLEOTIDE SEQUENCE</scope>
    <source>
        <strain evidence="1">DOB743</strain>
    </source>
</reference>
<dbReference type="EMBL" id="JABBWD010000008">
    <property type="protein sequence ID" value="KAG1780623.1"/>
    <property type="molecule type" value="Genomic_DNA"/>
</dbReference>
<accession>A0A9P7A1I4</accession>
<comment type="caution">
    <text evidence="1">The sequence shown here is derived from an EMBL/GenBank/DDBJ whole genome shotgun (WGS) entry which is preliminary data.</text>
</comment>
<protein>
    <submittedName>
        <fullName evidence="1">Uncharacterized protein</fullName>
    </submittedName>
</protein>
<evidence type="ECO:0000313" key="1">
    <source>
        <dbReference type="EMBL" id="KAG1780623.1"/>
    </source>
</evidence>